<dbReference type="InterPro" id="IPR033140">
    <property type="entry name" value="Lipase_GDXG_put_SER_AS"/>
</dbReference>
<protein>
    <recommendedName>
        <fullName evidence="3">Alpha/beta hydrolase fold-3 domain-containing protein</fullName>
    </recommendedName>
</protein>
<gene>
    <name evidence="4" type="ORF">GCM10009039_09090</name>
</gene>
<dbReference type="Pfam" id="PF07859">
    <property type="entry name" value="Abhydrolase_3"/>
    <property type="match status" value="1"/>
</dbReference>
<proteinExistence type="inferred from homology"/>
<feature type="domain" description="Alpha/beta hydrolase fold-3" evidence="3">
    <location>
        <begin position="89"/>
        <end position="300"/>
    </location>
</feature>
<dbReference type="InterPro" id="IPR013094">
    <property type="entry name" value="AB_hydrolase_3"/>
</dbReference>
<comment type="similarity">
    <text evidence="1">Belongs to the 'GDXG' lipolytic enzyme family.</text>
</comment>
<dbReference type="Gene3D" id="3.40.50.1820">
    <property type="entry name" value="alpha/beta hydrolase"/>
    <property type="match status" value="1"/>
</dbReference>
<reference evidence="4" key="2">
    <citation type="submission" date="2020-09" db="EMBL/GenBank/DDBJ databases">
        <authorList>
            <person name="Sun Q."/>
            <person name="Ohkuma M."/>
        </authorList>
    </citation>
    <scope>NUCLEOTIDE SEQUENCE</scope>
    <source>
        <strain evidence="4">JCM 19596</strain>
    </source>
</reference>
<evidence type="ECO:0000313" key="5">
    <source>
        <dbReference type="Proteomes" id="UP000607197"/>
    </source>
</evidence>
<organism evidence="4 5">
    <name type="scientific">Halocalculus aciditolerans</name>
    <dbReference type="NCBI Taxonomy" id="1383812"/>
    <lineage>
        <taxon>Archaea</taxon>
        <taxon>Methanobacteriati</taxon>
        <taxon>Methanobacteriota</taxon>
        <taxon>Stenosarchaea group</taxon>
        <taxon>Halobacteria</taxon>
        <taxon>Halobacteriales</taxon>
        <taxon>Halobacteriaceae</taxon>
        <taxon>Halocalculus</taxon>
    </lineage>
</organism>
<evidence type="ECO:0000259" key="3">
    <source>
        <dbReference type="Pfam" id="PF07859"/>
    </source>
</evidence>
<sequence length="328" mass="35005">MLLADRSFSMVSEPSEDVQAVLAAMESMDLPEIHELEPEQVREGMEGRFAGAEPVADVGAVEDREIPGPDGDIPVRVYTPESEGPHPVVVFYHGGGFVFGSPDGHDAPARLLTNGADAVVVSVDYRLAPEHPFPAPVEDAYAALRWVAENQEAVGGNGTVAVAGDSAGGNLAAVAALAARNRDDGPDVAYQALVYPVVDFREDAAGGGYASHVENAEGYFLTAADMEYFHDHYAPSWVHHRNPYLSPLLAESHADLPPATVATCGFDPLRDEGRAYADALDADGVDVTRREYDDLIHGVLNMVQEPMDVQGGHDLLDDVAGDLRDALH</sequence>
<keyword evidence="5" id="KW-1185">Reference proteome</keyword>
<evidence type="ECO:0000256" key="2">
    <source>
        <dbReference type="ARBA" id="ARBA00022801"/>
    </source>
</evidence>
<keyword evidence="2" id="KW-0378">Hydrolase</keyword>
<dbReference type="GO" id="GO:0016787">
    <property type="term" value="F:hydrolase activity"/>
    <property type="evidence" value="ECO:0007669"/>
    <property type="project" value="UniProtKB-KW"/>
</dbReference>
<dbReference type="Proteomes" id="UP000607197">
    <property type="component" value="Unassembled WGS sequence"/>
</dbReference>
<accession>A0A830F1E5</accession>
<name>A0A830F1E5_9EURY</name>
<dbReference type="AlphaFoldDB" id="A0A830F1E5"/>
<dbReference type="PANTHER" id="PTHR48081">
    <property type="entry name" value="AB HYDROLASE SUPERFAMILY PROTEIN C4A8.06C"/>
    <property type="match status" value="1"/>
</dbReference>
<comment type="caution">
    <text evidence="4">The sequence shown here is derived from an EMBL/GenBank/DDBJ whole genome shotgun (WGS) entry which is preliminary data.</text>
</comment>
<reference evidence="4" key="1">
    <citation type="journal article" date="2014" name="Int. J. Syst. Evol. Microbiol.">
        <title>Complete genome sequence of Corynebacterium casei LMG S-19264T (=DSM 44701T), isolated from a smear-ripened cheese.</title>
        <authorList>
            <consortium name="US DOE Joint Genome Institute (JGI-PGF)"/>
            <person name="Walter F."/>
            <person name="Albersmeier A."/>
            <person name="Kalinowski J."/>
            <person name="Ruckert C."/>
        </authorList>
    </citation>
    <scope>NUCLEOTIDE SEQUENCE</scope>
    <source>
        <strain evidence="4">JCM 19596</strain>
    </source>
</reference>
<evidence type="ECO:0000313" key="4">
    <source>
        <dbReference type="EMBL" id="GGL53043.1"/>
    </source>
</evidence>
<dbReference type="FunFam" id="3.40.50.1820:FF:000089">
    <property type="entry name" value="Alpha/beta hydrolase"/>
    <property type="match status" value="1"/>
</dbReference>
<dbReference type="SUPFAM" id="SSF53474">
    <property type="entry name" value="alpha/beta-Hydrolases"/>
    <property type="match status" value="1"/>
</dbReference>
<dbReference type="InterPro" id="IPR029058">
    <property type="entry name" value="AB_hydrolase_fold"/>
</dbReference>
<dbReference type="EMBL" id="BMPG01000001">
    <property type="protein sequence ID" value="GGL53043.1"/>
    <property type="molecule type" value="Genomic_DNA"/>
</dbReference>
<evidence type="ECO:0000256" key="1">
    <source>
        <dbReference type="ARBA" id="ARBA00010515"/>
    </source>
</evidence>
<dbReference type="PROSITE" id="PS01174">
    <property type="entry name" value="LIPASE_GDXG_SER"/>
    <property type="match status" value="1"/>
</dbReference>
<dbReference type="PANTHER" id="PTHR48081:SF8">
    <property type="entry name" value="ALPHA_BETA HYDROLASE FOLD-3 DOMAIN-CONTAINING PROTEIN-RELATED"/>
    <property type="match status" value="1"/>
</dbReference>
<dbReference type="InterPro" id="IPR050300">
    <property type="entry name" value="GDXG_lipolytic_enzyme"/>
</dbReference>